<protein>
    <submittedName>
        <fullName evidence="7">RTA1-domain-containing protein</fullName>
    </submittedName>
</protein>
<feature type="transmembrane region" description="Helical" evidence="5">
    <location>
        <begin position="196"/>
        <end position="222"/>
    </location>
</feature>
<keyword evidence="3 5" id="KW-1133">Transmembrane helix</keyword>
<keyword evidence="2 5" id="KW-0812">Transmembrane</keyword>
<evidence type="ECO:0000256" key="2">
    <source>
        <dbReference type="ARBA" id="ARBA00022692"/>
    </source>
</evidence>
<evidence type="ECO:0000256" key="5">
    <source>
        <dbReference type="SAM" id="Phobius"/>
    </source>
</evidence>
<name>A0A9P7JD35_9AGAM</name>
<feature type="chain" id="PRO_5040179707" evidence="6">
    <location>
        <begin position="26"/>
        <end position="346"/>
    </location>
</feature>
<feature type="transmembrane region" description="Helical" evidence="5">
    <location>
        <begin position="162"/>
        <end position="184"/>
    </location>
</feature>
<evidence type="ECO:0000256" key="3">
    <source>
        <dbReference type="ARBA" id="ARBA00022989"/>
    </source>
</evidence>
<feature type="transmembrane region" description="Helical" evidence="5">
    <location>
        <begin position="49"/>
        <end position="70"/>
    </location>
</feature>
<dbReference type="PANTHER" id="PTHR31465">
    <property type="entry name" value="PROTEIN RTA1-RELATED"/>
    <property type="match status" value="1"/>
</dbReference>
<evidence type="ECO:0000313" key="8">
    <source>
        <dbReference type="Proteomes" id="UP000807769"/>
    </source>
</evidence>
<reference evidence="7" key="1">
    <citation type="journal article" date="2020" name="New Phytol.">
        <title>Comparative genomics reveals dynamic genome evolution in host specialist ectomycorrhizal fungi.</title>
        <authorList>
            <person name="Lofgren L.A."/>
            <person name="Nguyen N.H."/>
            <person name="Vilgalys R."/>
            <person name="Ruytinx J."/>
            <person name="Liao H.L."/>
            <person name="Branco S."/>
            <person name="Kuo A."/>
            <person name="LaButti K."/>
            <person name="Lipzen A."/>
            <person name="Andreopoulos W."/>
            <person name="Pangilinan J."/>
            <person name="Riley R."/>
            <person name="Hundley H."/>
            <person name="Na H."/>
            <person name="Barry K."/>
            <person name="Grigoriev I.V."/>
            <person name="Stajich J.E."/>
            <person name="Kennedy P.G."/>
        </authorList>
    </citation>
    <scope>NUCLEOTIDE SEQUENCE</scope>
    <source>
        <strain evidence="7">MN1</strain>
    </source>
</reference>
<gene>
    <name evidence="7" type="ORF">BJ212DRAFT_1481251</name>
</gene>
<organism evidence="7 8">
    <name type="scientific">Suillus subaureus</name>
    <dbReference type="NCBI Taxonomy" id="48587"/>
    <lineage>
        <taxon>Eukaryota</taxon>
        <taxon>Fungi</taxon>
        <taxon>Dikarya</taxon>
        <taxon>Basidiomycota</taxon>
        <taxon>Agaricomycotina</taxon>
        <taxon>Agaricomycetes</taxon>
        <taxon>Agaricomycetidae</taxon>
        <taxon>Boletales</taxon>
        <taxon>Suillineae</taxon>
        <taxon>Suillaceae</taxon>
        <taxon>Suillus</taxon>
    </lineage>
</organism>
<comment type="subcellular location">
    <subcellularLocation>
        <location evidence="1">Membrane</location>
        <topology evidence="1">Multi-pass membrane protein</topology>
    </subcellularLocation>
</comment>
<keyword evidence="8" id="KW-1185">Reference proteome</keyword>
<dbReference type="OrthoDB" id="3358017at2759"/>
<dbReference type="AlphaFoldDB" id="A0A9P7JD35"/>
<proteinExistence type="predicted"/>
<evidence type="ECO:0000256" key="4">
    <source>
        <dbReference type="ARBA" id="ARBA00023136"/>
    </source>
</evidence>
<accession>A0A9P7JD35</accession>
<dbReference type="GeneID" id="64634247"/>
<comment type="caution">
    <text evidence="7">The sequence shown here is derived from an EMBL/GenBank/DDBJ whole genome shotgun (WGS) entry which is preliminary data.</text>
</comment>
<sequence>MARSILASTLFLLTLLLTSVTSTRAASNSTQYPSDPYLDPRNDPCNALGYIANNALTAIAFGLVLLVALVQTYQIIYKGGKWMLPMVLGEYSTSQSHAFYVIGFGFRFAQHYNPDSLGIYIAEYLMIVLSPCFFVATNYVLLGRLAREIDCVRRVLVPVRRLTLIFVLSDVTTFVIQAAGASITTSSVYSSALTGLHIFLAGLVLQLASLCLFCVIYARFLYKVHAEEPAIWMRDSKQHWNNDWRTLATAAAISCICILIRSGYRVAEIAQGFHGALASSEEAFYLGDTLPLFVAIVIYVPFWPGRFIIGKLAPSVNESQNGQELLYSRGTSGYNREVPTAVLDDY</sequence>
<feature type="transmembrane region" description="Helical" evidence="5">
    <location>
        <begin position="243"/>
        <end position="264"/>
    </location>
</feature>
<keyword evidence="6" id="KW-0732">Signal</keyword>
<keyword evidence="4 5" id="KW-0472">Membrane</keyword>
<feature type="transmembrane region" description="Helical" evidence="5">
    <location>
        <begin position="118"/>
        <end position="141"/>
    </location>
</feature>
<evidence type="ECO:0000256" key="1">
    <source>
        <dbReference type="ARBA" id="ARBA00004141"/>
    </source>
</evidence>
<dbReference type="GO" id="GO:0016020">
    <property type="term" value="C:membrane"/>
    <property type="evidence" value="ECO:0007669"/>
    <property type="project" value="UniProtKB-SubCell"/>
</dbReference>
<dbReference type="InterPro" id="IPR007568">
    <property type="entry name" value="RTA1"/>
</dbReference>
<dbReference type="PANTHER" id="PTHR31465:SF1">
    <property type="entry name" value="PROTEIN RTA1-RELATED"/>
    <property type="match status" value="1"/>
</dbReference>
<dbReference type="Pfam" id="PF04479">
    <property type="entry name" value="RTA1"/>
    <property type="match status" value="1"/>
</dbReference>
<dbReference type="RefSeq" id="XP_041192401.1">
    <property type="nucleotide sequence ID" value="XM_041340231.1"/>
</dbReference>
<dbReference type="EMBL" id="JABBWG010000018">
    <property type="protein sequence ID" value="KAG1815470.1"/>
    <property type="molecule type" value="Genomic_DNA"/>
</dbReference>
<evidence type="ECO:0000313" key="7">
    <source>
        <dbReference type="EMBL" id="KAG1815470.1"/>
    </source>
</evidence>
<feature type="transmembrane region" description="Helical" evidence="5">
    <location>
        <begin position="284"/>
        <end position="302"/>
    </location>
</feature>
<dbReference type="Proteomes" id="UP000807769">
    <property type="component" value="Unassembled WGS sequence"/>
</dbReference>
<feature type="transmembrane region" description="Helical" evidence="5">
    <location>
        <begin position="82"/>
        <end position="106"/>
    </location>
</feature>
<evidence type="ECO:0000256" key="6">
    <source>
        <dbReference type="SAM" id="SignalP"/>
    </source>
</evidence>
<feature type="signal peptide" evidence="6">
    <location>
        <begin position="1"/>
        <end position="25"/>
    </location>
</feature>